<dbReference type="PANTHER" id="PTHR37307:SF1">
    <property type="entry name" value="CELL DIVISION PROTEIN WHIA-RELATED"/>
    <property type="match status" value="1"/>
</dbReference>
<dbReference type="OrthoDB" id="401278at2"/>
<dbReference type="Pfam" id="PF14527">
    <property type="entry name" value="LAGLIDADG_WhiA"/>
    <property type="match status" value="1"/>
</dbReference>
<dbReference type="GO" id="GO:0003677">
    <property type="term" value="F:DNA binding"/>
    <property type="evidence" value="ECO:0007669"/>
    <property type="project" value="UniProtKB-UniRule"/>
</dbReference>
<dbReference type="NCBIfam" id="TIGR00647">
    <property type="entry name" value="DNA_bind_WhiA"/>
    <property type="match status" value="1"/>
</dbReference>
<dbReference type="AlphaFoldDB" id="A0A844FF03"/>
<dbReference type="InterPro" id="IPR018478">
    <property type="entry name" value="Sporu_reg_WhiA_N_dom"/>
</dbReference>
<keyword evidence="3 4" id="KW-0131">Cell cycle</keyword>
<dbReference type="SUPFAM" id="SSF55608">
    <property type="entry name" value="Homing endonucleases"/>
    <property type="match status" value="1"/>
</dbReference>
<proteinExistence type="inferred from homology"/>
<dbReference type="PANTHER" id="PTHR37307">
    <property type="entry name" value="CELL DIVISION PROTEIN WHIA-RELATED"/>
    <property type="match status" value="1"/>
</dbReference>
<sequence length="319" mass="36428">MSFSSFTKNELSRIPIKNKCCAKAELAAIVRMNGIIQINGKNRMSLKFATENAAIARRIFSLLKAMYNTDVDVMVRRNKQLKKNNNYLIVVRNTRSTKKILEDIGLIRTNGDDYFQVDYKIPQDIINKRCCKRSFIRGAFLGGGSISNPEKTYHLEFVTTNEEHGKELSDLINSFGLSSKIVLRKENFVIYLKEGEQIVDLLNIMGAHLALLKLEDIRVLKDVRNNINRIVNCETANLSKTIDASLRQIENIEYIDRIMGLEKLPKNLSDLAYLRLEHRDASLKELGAMLNPPVGKSGVNHRFRRIEEIADNLKKERGS</sequence>
<comment type="similarity">
    <text evidence="4">Belongs to the WhiA family.</text>
</comment>
<dbReference type="GO" id="GO:0004519">
    <property type="term" value="F:endonuclease activity"/>
    <property type="evidence" value="ECO:0007669"/>
    <property type="project" value="InterPro"/>
</dbReference>
<dbReference type="Pfam" id="PF10298">
    <property type="entry name" value="WhiA_N"/>
    <property type="match status" value="1"/>
</dbReference>
<dbReference type="InterPro" id="IPR023054">
    <property type="entry name" value="Sporulation_regulator_WhiA_C"/>
</dbReference>
<evidence type="ECO:0000256" key="3">
    <source>
        <dbReference type="ARBA" id="ARBA00023306"/>
    </source>
</evidence>
<dbReference type="RefSeq" id="WP_154482583.1">
    <property type="nucleotide sequence ID" value="NZ_VULR01000002.1"/>
</dbReference>
<dbReference type="Gene3D" id="3.10.28.10">
    <property type="entry name" value="Homing endonucleases"/>
    <property type="match status" value="1"/>
</dbReference>
<evidence type="ECO:0000313" key="6">
    <source>
        <dbReference type="EMBL" id="MSS42583.1"/>
    </source>
</evidence>
<dbReference type="GO" id="GO:0043937">
    <property type="term" value="P:regulation of sporulation"/>
    <property type="evidence" value="ECO:0007669"/>
    <property type="project" value="InterPro"/>
</dbReference>
<dbReference type="InterPro" id="IPR039518">
    <property type="entry name" value="WhiA_LAGLIDADG_dom"/>
</dbReference>
<dbReference type="InterPro" id="IPR003802">
    <property type="entry name" value="Sporulation_regulator_WhiA"/>
</dbReference>
<gene>
    <name evidence="4 6" type="primary">whiA</name>
    <name evidence="6" type="ORF">FYJ27_02375</name>
</gene>
<comment type="function">
    <text evidence="4">Involved in cell division and chromosome segregation.</text>
</comment>
<dbReference type="HAMAP" id="MF_01420">
    <property type="entry name" value="HTH_type_WhiA"/>
    <property type="match status" value="1"/>
</dbReference>
<dbReference type="EMBL" id="VULR01000002">
    <property type="protein sequence ID" value="MSS42583.1"/>
    <property type="molecule type" value="Genomic_DNA"/>
</dbReference>
<evidence type="ECO:0000259" key="5">
    <source>
        <dbReference type="PROSITE" id="PS50819"/>
    </source>
</evidence>
<comment type="caution">
    <text evidence="6">The sequence shown here is derived from an EMBL/GenBank/DDBJ whole genome shotgun (WGS) entry which is preliminary data.</text>
</comment>
<keyword evidence="1 4" id="KW-0132">Cell division</keyword>
<keyword evidence="2 4" id="KW-0238">DNA-binding</keyword>
<dbReference type="InterPro" id="IPR004042">
    <property type="entry name" value="Intein_endonuc_central"/>
</dbReference>
<dbReference type="Proteomes" id="UP000462760">
    <property type="component" value="Unassembled WGS sequence"/>
</dbReference>
<dbReference type="Pfam" id="PF02650">
    <property type="entry name" value="HTH_WhiA"/>
    <property type="match status" value="1"/>
</dbReference>
<evidence type="ECO:0000313" key="7">
    <source>
        <dbReference type="Proteomes" id="UP000462760"/>
    </source>
</evidence>
<name>A0A844FF03_9FIRM</name>
<feature type="domain" description="DOD-type homing endonuclease" evidence="5">
    <location>
        <begin position="103"/>
        <end position="177"/>
    </location>
</feature>
<accession>A0A844FF03</accession>
<evidence type="ECO:0000256" key="1">
    <source>
        <dbReference type="ARBA" id="ARBA00022618"/>
    </source>
</evidence>
<evidence type="ECO:0000256" key="4">
    <source>
        <dbReference type="HAMAP-Rule" id="MF_01420"/>
    </source>
</evidence>
<dbReference type="PROSITE" id="PS50819">
    <property type="entry name" value="INTEIN_ENDONUCLEASE"/>
    <property type="match status" value="1"/>
</dbReference>
<evidence type="ECO:0000256" key="2">
    <source>
        <dbReference type="ARBA" id="ARBA00023125"/>
    </source>
</evidence>
<dbReference type="InterPro" id="IPR027434">
    <property type="entry name" value="Homing_endonucl"/>
</dbReference>
<dbReference type="GO" id="GO:0051301">
    <property type="term" value="P:cell division"/>
    <property type="evidence" value="ECO:0007669"/>
    <property type="project" value="UniProtKB-UniRule"/>
</dbReference>
<protein>
    <recommendedName>
        <fullName evidence="4">Probable cell division protein WhiA</fullName>
    </recommendedName>
</protein>
<organism evidence="6 7">
    <name type="scientific">Anaerosalibacter bizertensis</name>
    <dbReference type="NCBI Taxonomy" id="932217"/>
    <lineage>
        <taxon>Bacteria</taxon>
        <taxon>Bacillati</taxon>
        <taxon>Bacillota</taxon>
        <taxon>Tissierellia</taxon>
        <taxon>Tissierellales</taxon>
        <taxon>Sporanaerobacteraceae</taxon>
        <taxon>Anaerosalibacter</taxon>
    </lineage>
</organism>
<reference evidence="6 7" key="1">
    <citation type="submission" date="2019-08" db="EMBL/GenBank/DDBJ databases">
        <title>In-depth cultivation of the pig gut microbiome towards novel bacterial diversity and tailored functional studies.</title>
        <authorList>
            <person name="Wylensek D."/>
            <person name="Hitch T.C.A."/>
            <person name="Clavel T."/>
        </authorList>
    </citation>
    <scope>NUCLEOTIDE SEQUENCE [LARGE SCALE GENOMIC DNA]</scope>
    <source>
        <strain evidence="6 7">Med78-601-WT-4W-RMD-3</strain>
    </source>
</reference>